<organism evidence="3 4">
    <name type="scientific">Apiotrichum porosum</name>
    <dbReference type="NCBI Taxonomy" id="105984"/>
    <lineage>
        <taxon>Eukaryota</taxon>
        <taxon>Fungi</taxon>
        <taxon>Dikarya</taxon>
        <taxon>Basidiomycota</taxon>
        <taxon>Agaricomycotina</taxon>
        <taxon>Tremellomycetes</taxon>
        <taxon>Trichosporonales</taxon>
        <taxon>Trichosporonaceae</taxon>
        <taxon>Apiotrichum</taxon>
    </lineage>
</organism>
<dbReference type="AlphaFoldDB" id="A0A427Y0K5"/>
<evidence type="ECO:0000313" key="4">
    <source>
        <dbReference type="Proteomes" id="UP000279236"/>
    </source>
</evidence>
<dbReference type="GO" id="GO:0005634">
    <property type="term" value="C:nucleus"/>
    <property type="evidence" value="ECO:0007669"/>
    <property type="project" value="TreeGrafter"/>
</dbReference>
<dbReference type="GeneID" id="39590751"/>
<evidence type="ECO:0000256" key="1">
    <source>
        <dbReference type="ARBA" id="ARBA00034736"/>
    </source>
</evidence>
<dbReference type="EMBL" id="RSCE01000003">
    <property type="protein sequence ID" value="RSH84684.1"/>
    <property type="molecule type" value="Genomic_DNA"/>
</dbReference>
<reference evidence="3 4" key="1">
    <citation type="submission" date="2018-11" db="EMBL/GenBank/DDBJ databases">
        <title>Genome sequence of Apiotrichum porosum DSM 27194.</title>
        <authorList>
            <person name="Aliyu H."/>
            <person name="Gorte O."/>
            <person name="Ochsenreither K."/>
        </authorList>
    </citation>
    <scope>NUCLEOTIDE SEQUENCE [LARGE SCALE GENOMIC DNA]</scope>
    <source>
        <strain evidence="3 4">DSM 27194</strain>
    </source>
</reference>
<dbReference type="SUPFAM" id="SSF48371">
    <property type="entry name" value="ARM repeat"/>
    <property type="match status" value="1"/>
</dbReference>
<comment type="caution">
    <text evidence="3">The sequence shown here is derived from an EMBL/GenBank/DDBJ whole genome shotgun (WGS) entry which is preliminary data.</text>
</comment>
<dbReference type="InterPro" id="IPR018870">
    <property type="entry name" value="Tti2"/>
</dbReference>
<dbReference type="InterPro" id="IPR011989">
    <property type="entry name" value="ARM-like"/>
</dbReference>
<evidence type="ECO:0000256" key="2">
    <source>
        <dbReference type="SAM" id="MobiDB-lite"/>
    </source>
</evidence>
<evidence type="ECO:0000313" key="3">
    <source>
        <dbReference type="EMBL" id="RSH84684.1"/>
    </source>
</evidence>
<name>A0A427Y0K5_9TREE</name>
<dbReference type="STRING" id="105984.A0A427Y0K5"/>
<dbReference type="Gene3D" id="1.25.10.10">
    <property type="entry name" value="Leucine-rich Repeat Variant"/>
    <property type="match status" value="1"/>
</dbReference>
<keyword evidence="4" id="KW-1185">Reference proteome</keyword>
<dbReference type="OrthoDB" id="6417021at2759"/>
<accession>A0A427Y0K5</accession>
<dbReference type="InterPro" id="IPR016024">
    <property type="entry name" value="ARM-type_fold"/>
</dbReference>
<dbReference type="PANTHER" id="PTHR32226:SF2">
    <property type="entry name" value="TELO2-INTERACTING PROTEIN 2"/>
    <property type="match status" value="1"/>
</dbReference>
<protein>
    <submittedName>
        <fullName evidence="3">Uncharacterized protein</fullName>
    </submittedName>
</protein>
<comment type="similarity">
    <text evidence="1">Belongs to the TTI2 family.</text>
</comment>
<dbReference type="Pfam" id="PF10521">
    <property type="entry name" value="Tti2"/>
    <property type="match status" value="2"/>
</dbReference>
<dbReference type="RefSeq" id="XP_028478132.1">
    <property type="nucleotide sequence ID" value="XM_028621680.1"/>
</dbReference>
<proteinExistence type="inferred from homology"/>
<gene>
    <name evidence="3" type="ORF">EHS24_006208</name>
</gene>
<sequence length="444" mass="47804">MAIIEEVADAGGRSPSPPSSPSAEYLLVPAPAPPPAFQPVSSPDELAQVLGALSAKLALPGDLLPAYLEGNAEDFYSTYRSSADSTLRAIVSGTEDVMWADLTVEQQATVLDPVVRLKGEDKWTSSTLVTLVDEITSRSKLPDVAIVLLTTTLRTLFAPHPSVVNARALPRPAGGVSALDDSRGYQPWKTSSAGWGAANALRWAASTLSDDDVLKHLGVILPPTLTLMDDWEPRWRDTGAWVLSSLTHSMGLHSPPLSHVLPTALILVHGLKGDKKANNYGTIVDTALVNGWSYVSSNDRDALAAIANNTVIITQELGTGIVRWIKSIIPALLEPLQYPPTTASLPHFAANLRALSCVLTTIKGSGRIARWRGQMLDVGSRCWLQVSERDWDNDSQDLAKDILQSLKVVFSEIEAAYPTVRGEEFDQLLNVNKKAFSSLVAAHV</sequence>
<dbReference type="Proteomes" id="UP000279236">
    <property type="component" value="Unassembled WGS sequence"/>
</dbReference>
<feature type="region of interest" description="Disordered" evidence="2">
    <location>
        <begin position="1"/>
        <end position="24"/>
    </location>
</feature>
<dbReference type="GO" id="GO:0110078">
    <property type="term" value="C:TTT Hsp90 cochaperone complex"/>
    <property type="evidence" value="ECO:0007669"/>
    <property type="project" value="InterPro"/>
</dbReference>
<dbReference type="GO" id="GO:0005829">
    <property type="term" value="C:cytosol"/>
    <property type="evidence" value="ECO:0007669"/>
    <property type="project" value="TreeGrafter"/>
</dbReference>
<dbReference type="PANTHER" id="PTHR32226">
    <property type="entry name" value="TELO2-INTERACTING PROTEIN 2"/>
    <property type="match status" value="1"/>
</dbReference>